<accession>A0AAD5MYQ0</accession>
<evidence type="ECO:0000256" key="1">
    <source>
        <dbReference type="SAM" id="MobiDB-lite"/>
    </source>
</evidence>
<feature type="region of interest" description="Disordered" evidence="1">
    <location>
        <begin position="17"/>
        <end position="80"/>
    </location>
</feature>
<dbReference type="AlphaFoldDB" id="A0AAD5MYQ0"/>
<comment type="caution">
    <text evidence="2">The sequence shown here is derived from an EMBL/GenBank/DDBJ whole genome shotgun (WGS) entry which is preliminary data.</text>
</comment>
<sequence>MKEKVKRCVAFLDERAIQQAASAEPMHTTNDRPSRKSPSMMPKYNRNPLHPKEGKKKYEKTELEQNSQEKRSGDKGVDDC</sequence>
<evidence type="ECO:0000313" key="3">
    <source>
        <dbReference type="Proteomes" id="UP001196413"/>
    </source>
</evidence>
<reference evidence="2" key="1">
    <citation type="submission" date="2021-06" db="EMBL/GenBank/DDBJ databases">
        <title>Parelaphostrongylus tenuis whole genome reference sequence.</title>
        <authorList>
            <person name="Garwood T.J."/>
            <person name="Larsen P.A."/>
            <person name="Fountain-Jones N.M."/>
            <person name="Garbe J.R."/>
            <person name="Macchietto M.G."/>
            <person name="Kania S.A."/>
            <person name="Gerhold R.W."/>
            <person name="Richards J.E."/>
            <person name="Wolf T.M."/>
        </authorList>
    </citation>
    <scope>NUCLEOTIDE SEQUENCE</scope>
    <source>
        <strain evidence="2">MNPRO001-30</strain>
        <tissue evidence="2">Meninges</tissue>
    </source>
</reference>
<feature type="compositionally biased region" description="Basic and acidic residues" evidence="1">
    <location>
        <begin position="59"/>
        <end position="80"/>
    </location>
</feature>
<organism evidence="2 3">
    <name type="scientific">Parelaphostrongylus tenuis</name>
    <name type="common">Meningeal worm</name>
    <dbReference type="NCBI Taxonomy" id="148309"/>
    <lineage>
        <taxon>Eukaryota</taxon>
        <taxon>Metazoa</taxon>
        <taxon>Ecdysozoa</taxon>
        <taxon>Nematoda</taxon>
        <taxon>Chromadorea</taxon>
        <taxon>Rhabditida</taxon>
        <taxon>Rhabditina</taxon>
        <taxon>Rhabditomorpha</taxon>
        <taxon>Strongyloidea</taxon>
        <taxon>Metastrongylidae</taxon>
        <taxon>Parelaphostrongylus</taxon>
    </lineage>
</organism>
<keyword evidence="3" id="KW-1185">Reference proteome</keyword>
<gene>
    <name evidence="2" type="ORF">KIN20_024768</name>
</gene>
<proteinExistence type="predicted"/>
<name>A0AAD5MYQ0_PARTN</name>
<protein>
    <submittedName>
        <fullName evidence="2">Uncharacterized protein</fullName>
    </submittedName>
</protein>
<evidence type="ECO:0000313" key="2">
    <source>
        <dbReference type="EMBL" id="KAJ1364638.1"/>
    </source>
</evidence>
<dbReference type="EMBL" id="JAHQIW010005020">
    <property type="protein sequence ID" value="KAJ1364638.1"/>
    <property type="molecule type" value="Genomic_DNA"/>
</dbReference>
<dbReference type="Proteomes" id="UP001196413">
    <property type="component" value="Unassembled WGS sequence"/>
</dbReference>